<accession>A0AAV4UGK6</accession>
<dbReference type="EMBL" id="BPLR01012823">
    <property type="protein sequence ID" value="GIY56877.1"/>
    <property type="molecule type" value="Genomic_DNA"/>
</dbReference>
<organism evidence="2 3">
    <name type="scientific">Caerostris extrusa</name>
    <name type="common">Bark spider</name>
    <name type="synonym">Caerostris bankana</name>
    <dbReference type="NCBI Taxonomy" id="172846"/>
    <lineage>
        <taxon>Eukaryota</taxon>
        <taxon>Metazoa</taxon>
        <taxon>Ecdysozoa</taxon>
        <taxon>Arthropoda</taxon>
        <taxon>Chelicerata</taxon>
        <taxon>Arachnida</taxon>
        <taxon>Araneae</taxon>
        <taxon>Araneomorphae</taxon>
        <taxon>Entelegynae</taxon>
        <taxon>Araneoidea</taxon>
        <taxon>Araneidae</taxon>
        <taxon>Caerostris</taxon>
    </lineage>
</organism>
<proteinExistence type="predicted"/>
<reference evidence="2 3" key="1">
    <citation type="submission" date="2021-06" db="EMBL/GenBank/DDBJ databases">
        <title>Caerostris extrusa draft genome.</title>
        <authorList>
            <person name="Kono N."/>
            <person name="Arakawa K."/>
        </authorList>
    </citation>
    <scope>NUCLEOTIDE SEQUENCE [LARGE SCALE GENOMIC DNA]</scope>
</reference>
<keyword evidence="3" id="KW-1185">Reference proteome</keyword>
<gene>
    <name evidence="2" type="ORF">CEXT_309771</name>
</gene>
<evidence type="ECO:0000256" key="1">
    <source>
        <dbReference type="SAM" id="MobiDB-lite"/>
    </source>
</evidence>
<comment type="caution">
    <text evidence="2">The sequence shown here is derived from an EMBL/GenBank/DDBJ whole genome shotgun (WGS) entry which is preliminary data.</text>
</comment>
<evidence type="ECO:0000313" key="2">
    <source>
        <dbReference type="EMBL" id="GIY56877.1"/>
    </source>
</evidence>
<name>A0AAV4UGK6_CAEEX</name>
<dbReference type="Proteomes" id="UP001054945">
    <property type="component" value="Unassembled WGS sequence"/>
</dbReference>
<protein>
    <submittedName>
        <fullName evidence="2">Uncharacterized protein</fullName>
    </submittedName>
</protein>
<feature type="region of interest" description="Disordered" evidence="1">
    <location>
        <begin position="61"/>
        <end position="86"/>
    </location>
</feature>
<dbReference type="AlphaFoldDB" id="A0AAV4UGK6"/>
<sequence length="86" mass="9703">MLCARINFHKFWFGLLNPKTFCNVYKLEHAYAYKLNTNGAEACRKLRITTENEVKNVLHVGGTISPAPGNDSPEDLPRPGVTNRNE</sequence>
<evidence type="ECO:0000313" key="3">
    <source>
        <dbReference type="Proteomes" id="UP001054945"/>
    </source>
</evidence>